<proteinExistence type="predicted"/>
<organism evidence="2 3">
    <name type="scientific">Krasilnikovia cinnamomea</name>
    <dbReference type="NCBI Taxonomy" id="349313"/>
    <lineage>
        <taxon>Bacteria</taxon>
        <taxon>Bacillati</taxon>
        <taxon>Actinomycetota</taxon>
        <taxon>Actinomycetes</taxon>
        <taxon>Micromonosporales</taxon>
        <taxon>Micromonosporaceae</taxon>
        <taxon>Krasilnikovia</taxon>
    </lineage>
</organism>
<dbReference type="RefSeq" id="WP_130511785.1">
    <property type="nucleotide sequence ID" value="NZ_SHKY01000001.1"/>
</dbReference>
<evidence type="ECO:0000256" key="1">
    <source>
        <dbReference type="SAM" id="Phobius"/>
    </source>
</evidence>
<gene>
    <name evidence="2" type="ORF">EV385_5205</name>
</gene>
<feature type="transmembrane region" description="Helical" evidence="1">
    <location>
        <begin position="163"/>
        <end position="184"/>
    </location>
</feature>
<protein>
    <submittedName>
        <fullName evidence="2">Uncharacterized protein</fullName>
    </submittedName>
</protein>
<dbReference type="AlphaFoldDB" id="A0A4Q7ZQA2"/>
<name>A0A4Q7ZQA2_9ACTN</name>
<feature type="transmembrane region" description="Helical" evidence="1">
    <location>
        <begin position="135"/>
        <end position="154"/>
    </location>
</feature>
<keyword evidence="1" id="KW-1133">Transmembrane helix</keyword>
<dbReference type="EMBL" id="SHKY01000001">
    <property type="protein sequence ID" value="RZU53292.1"/>
    <property type="molecule type" value="Genomic_DNA"/>
</dbReference>
<comment type="caution">
    <text evidence="2">The sequence shown here is derived from an EMBL/GenBank/DDBJ whole genome shotgun (WGS) entry which is preliminary data.</text>
</comment>
<sequence>MQDLAGYAAAATAYITTQFIDRPDTGPGLGDGIQSLYEVVRRRLDDDDHLGAEYVASSPHSIKARRTLAEDIEYGAGEHPGFAAELISRVDGLRDAGGLDYLAACGGLVVIRQVVDGDRRGDVFRTGLVRALGPAVLSALLAASVTAGGAGVAASNSPTVWQIVYYILGSLAIAGMATCFYAGMVGTSKSILLIGIAMALVFGTLVGILHRMPRLRGVSRDSV</sequence>
<reference evidence="2 3" key="1">
    <citation type="submission" date="2019-02" db="EMBL/GenBank/DDBJ databases">
        <title>Sequencing the genomes of 1000 actinobacteria strains.</title>
        <authorList>
            <person name="Klenk H.-P."/>
        </authorList>
    </citation>
    <scope>NUCLEOTIDE SEQUENCE [LARGE SCALE GENOMIC DNA]</scope>
    <source>
        <strain evidence="2 3">DSM 45162</strain>
    </source>
</reference>
<keyword evidence="1" id="KW-0472">Membrane</keyword>
<dbReference type="Proteomes" id="UP000292564">
    <property type="component" value="Unassembled WGS sequence"/>
</dbReference>
<keyword evidence="3" id="KW-1185">Reference proteome</keyword>
<accession>A0A4Q7ZQA2</accession>
<feature type="transmembrane region" description="Helical" evidence="1">
    <location>
        <begin position="190"/>
        <end position="210"/>
    </location>
</feature>
<evidence type="ECO:0000313" key="3">
    <source>
        <dbReference type="Proteomes" id="UP000292564"/>
    </source>
</evidence>
<evidence type="ECO:0000313" key="2">
    <source>
        <dbReference type="EMBL" id="RZU53292.1"/>
    </source>
</evidence>
<keyword evidence="1" id="KW-0812">Transmembrane</keyword>